<name>A0A164F1U7_9CRUS</name>
<sequence>DGINLFAEKILSAQSLKEWYQGLSGEKQFTTEEIESMAKIFQFFRNLKPDIL</sequence>
<reference evidence="1 2" key="1">
    <citation type="submission" date="2016-03" db="EMBL/GenBank/DDBJ databases">
        <title>EvidentialGene: Evidence-directed Construction of Genes on Genomes.</title>
        <authorList>
            <person name="Gilbert D.G."/>
            <person name="Choi J.-H."/>
            <person name="Mockaitis K."/>
            <person name="Colbourne J."/>
            <person name="Pfrender M."/>
        </authorList>
    </citation>
    <scope>NUCLEOTIDE SEQUENCE [LARGE SCALE GENOMIC DNA]</scope>
    <source>
        <strain evidence="1 2">Xinb3</strain>
        <tissue evidence="1">Complete organism</tissue>
    </source>
</reference>
<keyword evidence="2" id="KW-1185">Reference proteome</keyword>
<comment type="caution">
    <text evidence="1">The sequence shown here is derived from an EMBL/GenBank/DDBJ whole genome shotgun (WGS) entry which is preliminary data.</text>
</comment>
<dbReference type="Proteomes" id="UP000076858">
    <property type="component" value="Unassembled WGS sequence"/>
</dbReference>
<evidence type="ECO:0000313" key="1">
    <source>
        <dbReference type="EMBL" id="KZR97343.1"/>
    </source>
</evidence>
<feature type="non-terminal residue" evidence="1">
    <location>
        <position position="52"/>
    </location>
</feature>
<evidence type="ECO:0000313" key="2">
    <source>
        <dbReference type="Proteomes" id="UP000076858"/>
    </source>
</evidence>
<feature type="non-terminal residue" evidence="1">
    <location>
        <position position="1"/>
    </location>
</feature>
<dbReference type="EMBL" id="LRGB01021795">
    <property type="protein sequence ID" value="KZR97343.1"/>
    <property type="molecule type" value="Genomic_DNA"/>
</dbReference>
<organism evidence="1 2">
    <name type="scientific">Daphnia magna</name>
    <dbReference type="NCBI Taxonomy" id="35525"/>
    <lineage>
        <taxon>Eukaryota</taxon>
        <taxon>Metazoa</taxon>
        <taxon>Ecdysozoa</taxon>
        <taxon>Arthropoda</taxon>
        <taxon>Crustacea</taxon>
        <taxon>Branchiopoda</taxon>
        <taxon>Diplostraca</taxon>
        <taxon>Cladocera</taxon>
        <taxon>Anomopoda</taxon>
        <taxon>Daphniidae</taxon>
        <taxon>Daphnia</taxon>
    </lineage>
</organism>
<gene>
    <name evidence="1" type="ORF">APZ42_007843</name>
</gene>
<accession>A0A164F1U7</accession>
<dbReference type="AlphaFoldDB" id="A0A164F1U7"/>
<proteinExistence type="predicted"/>
<protein>
    <submittedName>
        <fullName evidence="1">Uncharacterized protein</fullName>
    </submittedName>
</protein>